<feature type="compositionally biased region" description="Low complexity" evidence="1">
    <location>
        <begin position="51"/>
        <end position="63"/>
    </location>
</feature>
<dbReference type="InterPro" id="IPR052521">
    <property type="entry name" value="Cell_div_SPOR-domain"/>
</dbReference>
<dbReference type="InterPro" id="IPR036680">
    <property type="entry name" value="SPOR-like_sf"/>
</dbReference>
<sequence length="276" mass="27558">MASKQRRPSAPSNVRQSGGTFLGVVLGLIVGLAIAVVVALYITRSPTPFVSRSPAAASGDAASGNVDPNRPLAGAKPGIAVPQSAQPAPPNTAPGQPANPSTGLLDEPKIVEVPAPAAPSAPPAPAVSGDGDSAPPSPHWPNAPAKSNAPTPHASSSTSAASAAHPKPPGTASGATSGAPSGTSSGTNPSAAATGDANTGYLLQVGAYRTESDADQQRARLALMGYDAHVTRRDSGAVTFFRVRVGPFAKFDDMNGVRQHLSSAGVDTAVIRFTKQ</sequence>
<feature type="domain" description="SPOR" evidence="3">
    <location>
        <begin position="195"/>
        <end position="273"/>
    </location>
</feature>
<protein>
    <submittedName>
        <fullName evidence="4">SPOR domain-containing protein</fullName>
    </submittedName>
</protein>
<evidence type="ECO:0000256" key="1">
    <source>
        <dbReference type="SAM" id="MobiDB-lite"/>
    </source>
</evidence>
<feature type="transmembrane region" description="Helical" evidence="2">
    <location>
        <begin position="21"/>
        <end position="42"/>
    </location>
</feature>
<evidence type="ECO:0000313" key="4">
    <source>
        <dbReference type="EMBL" id="MCY0389070.1"/>
    </source>
</evidence>
<evidence type="ECO:0000313" key="5">
    <source>
        <dbReference type="Proteomes" id="UP001082899"/>
    </source>
</evidence>
<keyword evidence="2" id="KW-0472">Membrane</keyword>
<dbReference type="Gene3D" id="3.30.70.1070">
    <property type="entry name" value="Sporulation related repeat"/>
    <property type="match status" value="1"/>
</dbReference>
<name>A0ABT3ZS84_9BURK</name>
<keyword evidence="5" id="KW-1185">Reference proteome</keyword>
<keyword evidence="2" id="KW-1133">Transmembrane helix</keyword>
<dbReference type="PROSITE" id="PS51724">
    <property type="entry name" value="SPOR"/>
    <property type="match status" value="1"/>
</dbReference>
<accession>A0ABT3ZS84</accession>
<dbReference type="Proteomes" id="UP001082899">
    <property type="component" value="Unassembled WGS sequence"/>
</dbReference>
<feature type="region of interest" description="Disordered" evidence="1">
    <location>
        <begin position="49"/>
        <end position="196"/>
    </location>
</feature>
<comment type="caution">
    <text evidence="4">The sequence shown here is derived from an EMBL/GenBank/DDBJ whole genome shotgun (WGS) entry which is preliminary data.</text>
</comment>
<keyword evidence="2" id="KW-0812">Transmembrane</keyword>
<dbReference type="RefSeq" id="WP_267848969.1">
    <property type="nucleotide sequence ID" value="NZ_JAPMXC010000010.1"/>
</dbReference>
<feature type="compositionally biased region" description="Low complexity" evidence="1">
    <location>
        <begin position="149"/>
        <end position="195"/>
    </location>
</feature>
<proteinExistence type="predicted"/>
<dbReference type="PANTHER" id="PTHR38687">
    <property type="entry name" value="CELL DIVISION PROTEIN DEDD-RELATED"/>
    <property type="match status" value="1"/>
</dbReference>
<dbReference type="SUPFAM" id="SSF110997">
    <property type="entry name" value="Sporulation related repeat"/>
    <property type="match status" value="1"/>
</dbReference>
<organism evidence="4 5">
    <name type="scientific">Robbsia betulipollinis</name>
    <dbReference type="NCBI Taxonomy" id="2981849"/>
    <lineage>
        <taxon>Bacteria</taxon>
        <taxon>Pseudomonadati</taxon>
        <taxon>Pseudomonadota</taxon>
        <taxon>Betaproteobacteria</taxon>
        <taxon>Burkholderiales</taxon>
        <taxon>Burkholderiaceae</taxon>
        <taxon>Robbsia</taxon>
    </lineage>
</organism>
<feature type="compositionally biased region" description="Pro residues" evidence="1">
    <location>
        <begin position="116"/>
        <end position="125"/>
    </location>
</feature>
<reference evidence="4" key="1">
    <citation type="submission" date="2022-11" db="EMBL/GenBank/DDBJ databases">
        <title>Robbsia betulipollinis sp. nov., isolated from pollen of birch (Betula pendula).</title>
        <authorList>
            <person name="Shi H."/>
            <person name="Ambika Manirajan B."/>
            <person name="Ratering S."/>
            <person name="Geissler-Plaum R."/>
            <person name="Schnell S."/>
        </authorList>
    </citation>
    <scope>NUCLEOTIDE SEQUENCE</scope>
    <source>
        <strain evidence="4">Bb-Pol-6</strain>
    </source>
</reference>
<dbReference type="InterPro" id="IPR007730">
    <property type="entry name" value="SPOR-like_dom"/>
</dbReference>
<dbReference type="EMBL" id="JAPMXC010000010">
    <property type="protein sequence ID" value="MCY0389070.1"/>
    <property type="molecule type" value="Genomic_DNA"/>
</dbReference>
<dbReference type="Pfam" id="PF05036">
    <property type="entry name" value="SPOR"/>
    <property type="match status" value="1"/>
</dbReference>
<evidence type="ECO:0000256" key="2">
    <source>
        <dbReference type="SAM" id="Phobius"/>
    </source>
</evidence>
<gene>
    <name evidence="4" type="ORF">OVY01_18110</name>
</gene>
<dbReference type="PANTHER" id="PTHR38687:SF1">
    <property type="entry name" value="CELL DIVISION PROTEIN DEDD"/>
    <property type="match status" value="1"/>
</dbReference>
<evidence type="ECO:0000259" key="3">
    <source>
        <dbReference type="PROSITE" id="PS51724"/>
    </source>
</evidence>